<feature type="region of interest" description="Disordered" evidence="1">
    <location>
        <begin position="535"/>
        <end position="582"/>
    </location>
</feature>
<gene>
    <name evidence="4" type="ORF">Q5722_13260</name>
</gene>
<dbReference type="InterPro" id="IPR002931">
    <property type="entry name" value="Transglutaminase-like"/>
</dbReference>
<evidence type="ECO:0000256" key="1">
    <source>
        <dbReference type="SAM" id="MobiDB-lite"/>
    </source>
</evidence>
<name>A0ABT9B3E5_9ACTN</name>
<dbReference type="PANTHER" id="PTHR42736:SF1">
    <property type="entry name" value="PROTEIN-GLUTAMINE GAMMA-GLUTAMYLTRANSFERASE"/>
    <property type="match status" value="1"/>
</dbReference>
<keyword evidence="2" id="KW-0812">Transmembrane</keyword>
<dbReference type="Gene3D" id="3.10.620.30">
    <property type="match status" value="1"/>
</dbReference>
<reference evidence="4 5" key="1">
    <citation type="submission" date="2023-07" db="EMBL/GenBank/DDBJ databases">
        <title>Nocardioides sp. nov WY-20 isolated from soil.</title>
        <authorList>
            <person name="Liu B."/>
            <person name="Wan Y."/>
        </authorList>
    </citation>
    <scope>NUCLEOTIDE SEQUENCE [LARGE SCALE GENOMIC DNA]</scope>
    <source>
        <strain evidence="4 5">WY-20</strain>
    </source>
</reference>
<feature type="transmembrane region" description="Helical" evidence="2">
    <location>
        <begin position="588"/>
        <end position="609"/>
    </location>
</feature>
<feature type="transmembrane region" description="Helical" evidence="2">
    <location>
        <begin position="32"/>
        <end position="52"/>
    </location>
</feature>
<feature type="transmembrane region" description="Helical" evidence="2">
    <location>
        <begin position="165"/>
        <end position="182"/>
    </location>
</feature>
<keyword evidence="2" id="KW-0472">Membrane</keyword>
<feature type="domain" description="Transglutaminase-like" evidence="3">
    <location>
        <begin position="462"/>
        <end position="532"/>
    </location>
</feature>
<comment type="caution">
    <text evidence="4">The sequence shown here is derived from an EMBL/GenBank/DDBJ whole genome shotgun (WGS) entry which is preliminary data.</text>
</comment>
<dbReference type="Proteomes" id="UP001233314">
    <property type="component" value="Unassembled WGS sequence"/>
</dbReference>
<evidence type="ECO:0000259" key="3">
    <source>
        <dbReference type="SMART" id="SM00460"/>
    </source>
</evidence>
<dbReference type="InterPro" id="IPR021878">
    <property type="entry name" value="TgpA_N"/>
</dbReference>
<feature type="transmembrane region" description="Helical" evidence="2">
    <location>
        <begin position="117"/>
        <end position="135"/>
    </location>
</feature>
<dbReference type="InterPro" id="IPR052901">
    <property type="entry name" value="Bact_TGase-like"/>
</dbReference>
<evidence type="ECO:0000313" key="4">
    <source>
        <dbReference type="EMBL" id="MDO7869334.1"/>
    </source>
</evidence>
<feature type="compositionally biased region" description="Low complexity" evidence="1">
    <location>
        <begin position="543"/>
        <end position="567"/>
    </location>
</feature>
<dbReference type="InterPro" id="IPR038765">
    <property type="entry name" value="Papain-like_cys_pep_sf"/>
</dbReference>
<dbReference type="SUPFAM" id="SSF54001">
    <property type="entry name" value="Cysteine proteinases"/>
    <property type="match status" value="1"/>
</dbReference>
<proteinExistence type="predicted"/>
<protein>
    <submittedName>
        <fullName evidence="4">DUF3488 and transglutaminase-like domain-containing protein</fullName>
    </submittedName>
</protein>
<accession>A0ABT9B3E5</accession>
<evidence type="ECO:0000256" key="2">
    <source>
        <dbReference type="SAM" id="Phobius"/>
    </source>
</evidence>
<dbReference type="RefSeq" id="WP_305028731.1">
    <property type="nucleotide sequence ID" value="NZ_JAUQTA010000002.1"/>
</dbReference>
<sequence length="737" mass="78416">MTTLRSPRVAALAAVASWLVLASWSRLGEDTAGFAGRLLLAIALVCAAGVGLRRIGLEWPFALSGQLLTALLVLQAQLGTSWLPTTESTRHALLALVHALDSASQNPSPVARGLPSIVPLLLAGGVAVHLVVDLVAVSLGRVLPASLPLLAAWVLPVSVLGTASGALPFLLAAAAWVALIATHEQVERGRWGHVAAHGRSATFRSLRQLVVVGGAALVLATLLPGVLPHREPYRLDGDGPSGTVRVADPVADLRRNLTRGTDIDLMRVTLGGDAAPPSYVRLTVLDEFDGKAWRAGPRSWPPDNGVDGTFPAAPALGLPGRRVPWHVTISPAFASDWLPLPTWTVKVVTGDSWRYDSNQLDVHRAGTPGTTAGLHYIVDEYRPRIDAARLASTPPDPTRPAADTALPSARPAWVRTLARKITAGARTNYQRAVDLQEWFQHDFTYSTDTAAGSGFAALGDFLNHSRSGYCEQFAASMALLARELDMPARVSVGFLRPRHVTGLTYEFSAHDLHAWPEIWFRGVGWVGFEPTPTSHTGTLPAWSRPRTQPSPSTSATSTATPSAAPRPGNKLPDEGPVSTRSHDGGVPLPLVLGTGLVLVAGLAATPWFVRRRQRARRLGSPDVEAWWAELHATATDLGLAWPAGRSPRATAHAIAPHLGAGQQTAAHEALDRVVTTLELRRYASAGTGTATSDDVATCSDALRSASERRVARRATWWPRSVLGGQRGDGRLRKADSA</sequence>
<keyword evidence="5" id="KW-1185">Reference proteome</keyword>
<dbReference type="Pfam" id="PF11992">
    <property type="entry name" value="TgpA_N"/>
    <property type="match status" value="1"/>
</dbReference>
<dbReference type="PANTHER" id="PTHR42736">
    <property type="entry name" value="PROTEIN-GLUTAMINE GAMMA-GLUTAMYLTRANSFERASE"/>
    <property type="match status" value="1"/>
</dbReference>
<evidence type="ECO:0000313" key="5">
    <source>
        <dbReference type="Proteomes" id="UP001233314"/>
    </source>
</evidence>
<dbReference type="EMBL" id="JAUQTA010000002">
    <property type="protein sequence ID" value="MDO7869334.1"/>
    <property type="molecule type" value="Genomic_DNA"/>
</dbReference>
<feature type="transmembrane region" description="Helical" evidence="2">
    <location>
        <begin position="209"/>
        <end position="227"/>
    </location>
</feature>
<organism evidence="4 5">
    <name type="scientific">Nocardioides jiangxiensis</name>
    <dbReference type="NCBI Taxonomy" id="3064524"/>
    <lineage>
        <taxon>Bacteria</taxon>
        <taxon>Bacillati</taxon>
        <taxon>Actinomycetota</taxon>
        <taxon>Actinomycetes</taxon>
        <taxon>Propionibacteriales</taxon>
        <taxon>Nocardioidaceae</taxon>
        <taxon>Nocardioides</taxon>
    </lineage>
</organism>
<dbReference type="SMART" id="SM00460">
    <property type="entry name" value="TGc"/>
    <property type="match status" value="1"/>
</dbReference>
<dbReference type="Pfam" id="PF01841">
    <property type="entry name" value="Transglut_core"/>
    <property type="match status" value="1"/>
</dbReference>
<keyword evidence="2" id="KW-1133">Transmembrane helix</keyword>